<evidence type="ECO:0000313" key="2">
    <source>
        <dbReference type="Proteomes" id="UP000030745"/>
    </source>
</evidence>
<dbReference type="EMBL" id="KK583652">
    <property type="protein sequence ID" value="KDO17471.1"/>
    <property type="molecule type" value="Genomic_DNA"/>
</dbReference>
<keyword evidence="2" id="KW-1185">Reference proteome</keyword>
<accession>A0A067BT53</accession>
<dbReference type="RefSeq" id="XP_012211819.1">
    <property type="nucleotide sequence ID" value="XM_012356429.1"/>
</dbReference>
<dbReference type="AlphaFoldDB" id="A0A067BT53"/>
<dbReference type="KEGG" id="spar:SPRG_17109"/>
<organism evidence="1 2">
    <name type="scientific">Saprolegnia parasitica (strain CBS 223.65)</name>
    <dbReference type="NCBI Taxonomy" id="695850"/>
    <lineage>
        <taxon>Eukaryota</taxon>
        <taxon>Sar</taxon>
        <taxon>Stramenopiles</taxon>
        <taxon>Oomycota</taxon>
        <taxon>Saprolegniomycetes</taxon>
        <taxon>Saprolegniales</taxon>
        <taxon>Saprolegniaceae</taxon>
        <taxon>Saprolegnia</taxon>
    </lineage>
</organism>
<dbReference type="VEuPathDB" id="FungiDB:SPRG_17109"/>
<gene>
    <name evidence="1" type="ORF">SPRG_17109</name>
</gene>
<reference evidence="1 2" key="1">
    <citation type="journal article" date="2013" name="PLoS Genet.">
        <title>Distinctive expansion of potential virulence genes in the genome of the oomycete fish pathogen Saprolegnia parasitica.</title>
        <authorList>
            <person name="Jiang R.H."/>
            <person name="de Bruijn I."/>
            <person name="Haas B.J."/>
            <person name="Belmonte R."/>
            <person name="Lobach L."/>
            <person name="Christie J."/>
            <person name="van den Ackerveken G."/>
            <person name="Bottin A."/>
            <person name="Bulone V."/>
            <person name="Diaz-Moreno S.M."/>
            <person name="Dumas B."/>
            <person name="Fan L."/>
            <person name="Gaulin E."/>
            <person name="Govers F."/>
            <person name="Grenville-Briggs L.J."/>
            <person name="Horner N.R."/>
            <person name="Levin J.Z."/>
            <person name="Mammella M."/>
            <person name="Meijer H.J."/>
            <person name="Morris P."/>
            <person name="Nusbaum C."/>
            <person name="Oome S."/>
            <person name="Phillips A.J."/>
            <person name="van Rooyen D."/>
            <person name="Rzeszutek E."/>
            <person name="Saraiva M."/>
            <person name="Secombes C.J."/>
            <person name="Seidl M.F."/>
            <person name="Snel B."/>
            <person name="Stassen J.H."/>
            <person name="Sykes S."/>
            <person name="Tripathy S."/>
            <person name="van den Berg H."/>
            <person name="Vega-Arreguin J.C."/>
            <person name="Wawra S."/>
            <person name="Young S.K."/>
            <person name="Zeng Q."/>
            <person name="Dieguez-Uribeondo J."/>
            <person name="Russ C."/>
            <person name="Tyler B.M."/>
            <person name="van West P."/>
        </authorList>
    </citation>
    <scope>NUCLEOTIDE SEQUENCE [LARGE SCALE GENOMIC DNA]</scope>
    <source>
        <strain evidence="1 2">CBS 223.65</strain>
    </source>
</reference>
<sequence>RCLPQEAQADLDGRVQALKKTKPPTIDLFAPDKTAPPPIASINKYTDDGIALGGALSTVHDEIGRRKLLAAIFRAWSFRHQTHATPARRAAARRGRARCLPQEAQADLDDRVEALKKTKPTPPAIDLFAPDKTAPAALATRSALRRRRCLRSACVGYLCLRARFKHLPR</sequence>
<evidence type="ECO:0000313" key="1">
    <source>
        <dbReference type="EMBL" id="KDO17471.1"/>
    </source>
</evidence>
<proteinExistence type="predicted"/>
<dbReference type="GeneID" id="24138671"/>
<protein>
    <submittedName>
        <fullName evidence="1">Uncharacterized protein</fullName>
    </submittedName>
</protein>
<feature type="non-terminal residue" evidence="1">
    <location>
        <position position="1"/>
    </location>
</feature>
<dbReference type="Proteomes" id="UP000030745">
    <property type="component" value="Unassembled WGS sequence"/>
</dbReference>
<name>A0A067BT53_SAPPC</name>